<keyword evidence="2" id="KW-0812">Transmembrane</keyword>
<keyword evidence="2" id="KW-0472">Membrane</keyword>
<reference evidence="3 4" key="1">
    <citation type="submission" date="2019-01" db="EMBL/GenBank/DDBJ databases">
        <title>Draft genome sequence of Psathyrella aberdarensis IHI B618.</title>
        <authorList>
            <person name="Buettner E."/>
            <person name="Kellner H."/>
        </authorList>
    </citation>
    <scope>NUCLEOTIDE SEQUENCE [LARGE SCALE GENOMIC DNA]</scope>
    <source>
        <strain evidence="3 4">IHI B618</strain>
    </source>
</reference>
<dbReference type="EMBL" id="SDEE01000041">
    <property type="protein sequence ID" value="RXW23479.1"/>
    <property type="molecule type" value="Genomic_DNA"/>
</dbReference>
<feature type="compositionally biased region" description="Polar residues" evidence="1">
    <location>
        <begin position="253"/>
        <end position="268"/>
    </location>
</feature>
<name>A0A4Q2DT80_9AGAR</name>
<evidence type="ECO:0000313" key="3">
    <source>
        <dbReference type="EMBL" id="RXW23479.1"/>
    </source>
</evidence>
<proteinExistence type="predicted"/>
<sequence length="302" mass="33400">MKPRDYCCCAIPTVNAGIYITLTEQFVIGILVGVLSIATPSIVGAATPSFAPWILAIICFVVSAVQVLGFIGVAKEKPTLYRRYVTLHALVALAAFAVAAAWLILSATKHNDARERCIDEFFNGDGNTSQGDTLCNIFAWVDVGIMGGLWAILAILHIYLFVVVKSYGAGQREDHAEYDRLYDPAQPLSKNNIPMADRSDPWDARPSEDKGRHVDNRYSRNYTHVRQNSSVSATDVLSEPYQQPANSYRDYTPYQSYSDNVAQPTYAYTQREAPTPYDGSYAGQQDSKLDRPTRTQGHPGES</sequence>
<accession>A0A4Q2DT80</accession>
<keyword evidence="4" id="KW-1185">Reference proteome</keyword>
<keyword evidence="2" id="KW-1133">Transmembrane helix</keyword>
<dbReference type="STRING" id="2316362.A0A4Q2DT80"/>
<feature type="transmembrane region" description="Helical" evidence="2">
    <location>
        <begin position="53"/>
        <end position="73"/>
    </location>
</feature>
<gene>
    <name evidence="3" type="ORF">EST38_g2385</name>
</gene>
<dbReference type="AlphaFoldDB" id="A0A4Q2DT80"/>
<dbReference type="OrthoDB" id="2552042at2759"/>
<feature type="transmembrane region" description="Helical" evidence="2">
    <location>
        <begin position="137"/>
        <end position="162"/>
    </location>
</feature>
<feature type="region of interest" description="Disordered" evidence="1">
    <location>
        <begin position="187"/>
        <end position="302"/>
    </location>
</feature>
<feature type="compositionally biased region" description="Polar residues" evidence="1">
    <location>
        <begin position="219"/>
        <end position="246"/>
    </location>
</feature>
<dbReference type="Proteomes" id="UP000290288">
    <property type="component" value="Unassembled WGS sequence"/>
</dbReference>
<protein>
    <submittedName>
        <fullName evidence="3">Uncharacterized protein</fullName>
    </submittedName>
</protein>
<organism evidence="3 4">
    <name type="scientific">Candolleomyces aberdarensis</name>
    <dbReference type="NCBI Taxonomy" id="2316362"/>
    <lineage>
        <taxon>Eukaryota</taxon>
        <taxon>Fungi</taxon>
        <taxon>Dikarya</taxon>
        <taxon>Basidiomycota</taxon>
        <taxon>Agaricomycotina</taxon>
        <taxon>Agaricomycetes</taxon>
        <taxon>Agaricomycetidae</taxon>
        <taxon>Agaricales</taxon>
        <taxon>Agaricineae</taxon>
        <taxon>Psathyrellaceae</taxon>
        <taxon>Candolleomyces</taxon>
    </lineage>
</organism>
<feature type="compositionally biased region" description="Basic and acidic residues" evidence="1">
    <location>
        <begin position="197"/>
        <end position="218"/>
    </location>
</feature>
<evidence type="ECO:0000313" key="4">
    <source>
        <dbReference type="Proteomes" id="UP000290288"/>
    </source>
</evidence>
<evidence type="ECO:0000256" key="2">
    <source>
        <dbReference type="SAM" id="Phobius"/>
    </source>
</evidence>
<evidence type="ECO:0000256" key="1">
    <source>
        <dbReference type="SAM" id="MobiDB-lite"/>
    </source>
</evidence>
<feature type="transmembrane region" description="Helical" evidence="2">
    <location>
        <begin position="85"/>
        <end position="105"/>
    </location>
</feature>
<comment type="caution">
    <text evidence="3">The sequence shown here is derived from an EMBL/GenBank/DDBJ whole genome shotgun (WGS) entry which is preliminary data.</text>
</comment>